<evidence type="ECO:0000313" key="3">
    <source>
        <dbReference type="EMBL" id="GAA3533675.1"/>
    </source>
</evidence>
<keyword evidence="2" id="KW-0472">Membrane</keyword>
<sequence length="90" mass="9130">MHAAVATAVSVLAAKDKPVDQDTNIVAGWTAFWIFLLLIVAVAVIGYALTRSLRTAAQAKDAGVYGDAPVGDDSADDGVNGTDPGSAQGE</sequence>
<reference evidence="4" key="1">
    <citation type="journal article" date="2019" name="Int. J. Syst. Evol. Microbiol.">
        <title>The Global Catalogue of Microorganisms (GCM) 10K type strain sequencing project: providing services to taxonomists for standard genome sequencing and annotation.</title>
        <authorList>
            <consortium name="The Broad Institute Genomics Platform"/>
            <consortium name="The Broad Institute Genome Sequencing Center for Infectious Disease"/>
            <person name="Wu L."/>
            <person name="Ma J."/>
        </authorList>
    </citation>
    <scope>NUCLEOTIDE SEQUENCE [LARGE SCALE GENOMIC DNA]</scope>
    <source>
        <strain evidence="4">JCM 17460</strain>
    </source>
</reference>
<evidence type="ECO:0000256" key="1">
    <source>
        <dbReference type="SAM" id="MobiDB-lite"/>
    </source>
</evidence>
<feature type="transmembrane region" description="Helical" evidence="2">
    <location>
        <begin position="29"/>
        <end position="50"/>
    </location>
</feature>
<feature type="region of interest" description="Disordered" evidence="1">
    <location>
        <begin position="57"/>
        <end position="90"/>
    </location>
</feature>
<dbReference type="RefSeq" id="WP_218236289.1">
    <property type="nucleotide sequence ID" value="NZ_BAABBB010000009.1"/>
</dbReference>
<organism evidence="3 4">
    <name type="scientific">Nocardioides daeguensis</name>
    <dbReference type="NCBI Taxonomy" id="908359"/>
    <lineage>
        <taxon>Bacteria</taxon>
        <taxon>Bacillati</taxon>
        <taxon>Actinomycetota</taxon>
        <taxon>Actinomycetes</taxon>
        <taxon>Propionibacteriales</taxon>
        <taxon>Nocardioidaceae</taxon>
        <taxon>Nocardioides</taxon>
    </lineage>
</organism>
<evidence type="ECO:0000313" key="4">
    <source>
        <dbReference type="Proteomes" id="UP001500301"/>
    </source>
</evidence>
<name>A0ABP6VIN3_9ACTN</name>
<dbReference type="Proteomes" id="UP001500301">
    <property type="component" value="Unassembled WGS sequence"/>
</dbReference>
<dbReference type="EMBL" id="BAABBB010000009">
    <property type="protein sequence ID" value="GAA3533675.1"/>
    <property type="molecule type" value="Genomic_DNA"/>
</dbReference>
<keyword evidence="2" id="KW-1133">Transmembrane helix</keyword>
<keyword evidence="4" id="KW-1185">Reference proteome</keyword>
<protein>
    <submittedName>
        <fullName evidence="3">Uncharacterized protein</fullName>
    </submittedName>
</protein>
<gene>
    <name evidence="3" type="ORF">GCM10022263_22490</name>
</gene>
<proteinExistence type="predicted"/>
<evidence type="ECO:0000256" key="2">
    <source>
        <dbReference type="SAM" id="Phobius"/>
    </source>
</evidence>
<accession>A0ABP6VIN3</accession>
<comment type="caution">
    <text evidence="3">The sequence shown here is derived from an EMBL/GenBank/DDBJ whole genome shotgun (WGS) entry which is preliminary data.</text>
</comment>
<keyword evidence="2" id="KW-0812">Transmembrane</keyword>